<evidence type="ECO:0008006" key="3">
    <source>
        <dbReference type="Google" id="ProtNLM"/>
    </source>
</evidence>
<dbReference type="Proteomes" id="UP001597368">
    <property type="component" value="Unassembled WGS sequence"/>
</dbReference>
<sequence>MDWNSPGELMGCDDPVEVDAGFDRGDPLIGVAVIGLALNVLDPSAVAPRLHRAMRNLDSQVRYSGALSVGHMARLNGSVDGTSLMLLRELLGDPEVGGTAEDALEDVWIYVKRSTLPGWLRRRVGLARLRGKLDLYRWLLVEGRRERRNRSQRSASS</sequence>
<comment type="caution">
    <text evidence="1">The sequence shown here is derived from an EMBL/GenBank/DDBJ whole genome shotgun (WGS) entry which is preliminary data.</text>
</comment>
<evidence type="ECO:0000313" key="1">
    <source>
        <dbReference type="EMBL" id="MFD1935126.1"/>
    </source>
</evidence>
<protein>
    <recommendedName>
        <fullName evidence="3">HEAT repeat domain-containing protein</fullName>
    </recommendedName>
</protein>
<gene>
    <name evidence="1" type="ORF">ACFSKW_26990</name>
</gene>
<dbReference type="RefSeq" id="WP_379575245.1">
    <property type="nucleotide sequence ID" value="NZ_JBHUFV010000039.1"/>
</dbReference>
<organism evidence="1 2">
    <name type="scientific">Nonomuraea mangrovi</name>
    <dbReference type="NCBI Taxonomy" id="2316207"/>
    <lineage>
        <taxon>Bacteria</taxon>
        <taxon>Bacillati</taxon>
        <taxon>Actinomycetota</taxon>
        <taxon>Actinomycetes</taxon>
        <taxon>Streptosporangiales</taxon>
        <taxon>Streptosporangiaceae</taxon>
        <taxon>Nonomuraea</taxon>
    </lineage>
</organism>
<evidence type="ECO:0000313" key="2">
    <source>
        <dbReference type="Proteomes" id="UP001597368"/>
    </source>
</evidence>
<dbReference type="EMBL" id="JBHUFV010000039">
    <property type="protein sequence ID" value="MFD1935126.1"/>
    <property type="molecule type" value="Genomic_DNA"/>
</dbReference>
<reference evidence="2" key="1">
    <citation type="journal article" date="2019" name="Int. J. Syst. Evol. Microbiol.">
        <title>The Global Catalogue of Microorganisms (GCM) 10K type strain sequencing project: providing services to taxonomists for standard genome sequencing and annotation.</title>
        <authorList>
            <consortium name="The Broad Institute Genomics Platform"/>
            <consortium name="The Broad Institute Genome Sequencing Center for Infectious Disease"/>
            <person name="Wu L."/>
            <person name="Ma J."/>
        </authorList>
    </citation>
    <scope>NUCLEOTIDE SEQUENCE [LARGE SCALE GENOMIC DNA]</scope>
    <source>
        <strain evidence="2">ICMP 6774ER</strain>
    </source>
</reference>
<name>A0ABW4T2R6_9ACTN</name>
<proteinExistence type="predicted"/>
<accession>A0ABW4T2R6</accession>
<keyword evidence="2" id="KW-1185">Reference proteome</keyword>